<dbReference type="PROSITE" id="PS50076">
    <property type="entry name" value="DNAJ_2"/>
    <property type="match status" value="1"/>
</dbReference>
<feature type="domain" description="J" evidence="3">
    <location>
        <begin position="50"/>
        <end position="115"/>
    </location>
</feature>
<dbReference type="PANTHER" id="PTHR44873">
    <property type="entry name" value="DNAJ HOMOLOG SUBFAMILY C MEMBER 30, MITOCHONDRIAL"/>
    <property type="match status" value="1"/>
</dbReference>
<evidence type="ECO:0000259" key="3">
    <source>
        <dbReference type="PROSITE" id="PS50076"/>
    </source>
</evidence>
<dbReference type="InterPro" id="IPR053025">
    <property type="entry name" value="Mito_ATP_Synthase-Asso"/>
</dbReference>
<feature type="region of interest" description="Disordered" evidence="1">
    <location>
        <begin position="117"/>
        <end position="232"/>
    </location>
</feature>
<sequence length="305" mass="32672">MNFPSFQVNHTRGAICGMIRTSCRAPRQATVPGRSRLFSTTQILRDDPPSHYDTLGLKQNATAKEIKKQFYTLSKSHHPDLHPNDPNASSRFVKISEAYTVLGSPEKRAKYDRSIVPASAPASRSHPSGSYSSHTAGPAGGRAPSGLSRRRTQFRGPPPSFYKSGGWGSQGAKRAEYQGREREHGAAGAGTGGRTDAGSAGTGGKGSWAYDEPGTGPGGFAPGWDNDVPHFDRQGHYRTQESVERMRRRVRNEEVEVGASGGVLGPFIAVTGVIGFVFAISAFFAPPTVSKREDGRRREGGGATT</sequence>
<proteinExistence type="predicted"/>
<dbReference type="Pfam" id="PF00226">
    <property type="entry name" value="DnaJ"/>
    <property type="match status" value="1"/>
</dbReference>
<organism evidence="4 5">
    <name type="scientific">Elsinoe australis</name>
    <dbReference type="NCBI Taxonomy" id="40998"/>
    <lineage>
        <taxon>Eukaryota</taxon>
        <taxon>Fungi</taxon>
        <taxon>Dikarya</taxon>
        <taxon>Ascomycota</taxon>
        <taxon>Pezizomycotina</taxon>
        <taxon>Dothideomycetes</taxon>
        <taxon>Dothideomycetidae</taxon>
        <taxon>Myriangiales</taxon>
        <taxon>Elsinoaceae</taxon>
        <taxon>Elsinoe</taxon>
    </lineage>
</organism>
<dbReference type="InterPro" id="IPR036869">
    <property type="entry name" value="J_dom_sf"/>
</dbReference>
<feature type="compositionally biased region" description="Low complexity" evidence="1">
    <location>
        <begin position="117"/>
        <end position="133"/>
    </location>
</feature>
<dbReference type="CDD" id="cd06257">
    <property type="entry name" value="DnaJ"/>
    <property type="match status" value="1"/>
</dbReference>
<dbReference type="InterPro" id="IPR001623">
    <property type="entry name" value="DnaJ_domain"/>
</dbReference>
<dbReference type="SUPFAM" id="SSF46565">
    <property type="entry name" value="Chaperone J-domain"/>
    <property type="match status" value="1"/>
</dbReference>
<evidence type="ECO:0000313" key="5">
    <source>
        <dbReference type="Proteomes" id="UP000308133"/>
    </source>
</evidence>
<dbReference type="SMART" id="SM00271">
    <property type="entry name" value="DnaJ"/>
    <property type="match status" value="1"/>
</dbReference>
<dbReference type="PANTHER" id="PTHR44873:SF1">
    <property type="entry name" value="DNAJ HOMOLOG SUBFAMILY C MEMBER 30, MITOCHONDRIAL"/>
    <property type="match status" value="1"/>
</dbReference>
<feature type="compositionally biased region" description="Gly residues" evidence="1">
    <location>
        <begin position="187"/>
        <end position="206"/>
    </location>
</feature>
<feature type="compositionally biased region" description="Basic and acidic residues" evidence="1">
    <location>
        <begin position="173"/>
        <end position="185"/>
    </location>
</feature>
<keyword evidence="2" id="KW-1133">Transmembrane helix</keyword>
<keyword evidence="2" id="KW-0812">Transmembrane</keyword>
<protein>
    <submittedName>
        <fullName evidence="4">DnaJ domain-containing protein 16</fullName>
    </submittedName>
</protein>
<dbReference type="PRINTS" id="PR00625">
    <property type="entry name" value="JDOMAIN"/>
</dbReference>
<dbReference type="Proteomes" id="UP000308133">
    <property type="component" value="Unassembled WGS sequence"/>
</dbReference>
<dbReference type="EMBL" id="PTQR01000128">
    <property type="protein sequence ID" value="TKX18526.1"/>
    <property type="molecule type" value="Genomic_DNA"/>
</dbReference>
<dbReference type="Gene3D" id="1.10.287.110">
    <property type="entry name" value="DnaJ domain"/>
    <property type="match status" value="1"/>
</dbReference>
<evidence type="ECO:0000256" key="2">
    <source>
        <dbReference type="SAM" id="Phobius"/>
    </source>
</evidence>
<comment type="caution">
    <text evidence="4">The sequence shown here is derived from an EMBL/GenBank/DDBJ whole genome shotgun (WGS) entry which is preliminary data.</text>
</comment>
<evidence type="ECO:0000256" key="1">
    <source>
        <dbReference type="SAM" id="MobiDB-lite"/>
    </source>
</evidence>
<gene>
    <name evidence="4" type="ORF">C1H76_9315</name>
</gene>
<feature type="transmembrane region" description="Helical" evidence="2">
    <location>
        <begin position="267"/>
        <end position="289"/>
    </location>
</feature>
<dbReference type="AlphaFoldDB" id="A0A4U7AQA4"/>
<reference evidence="4 5" key="1">
    <citation type="submission" date="2018-02" db="EMBL/GenBank/DDBJ databases">
        <title>Draft genome sequences of Elsinoe sp., causing black scab on jojoba.</title>
        <authorList>
            <person name="Stodart B."/>
            <person name="Jeffress S."/>
            <person name="Ash G."/>
            <person name="Arun Chinnappa K."/>
        </authorList>
    </citation>
    <scope>NUCLEOTIDE SEQUENCE [LARGE SCALE GENOMIC DNA]</scope>
    <source>
        <strain evidence="4 5">Hillstone_2</strain>
    </source>
</reference>
<keyword evidence="2" id="KW-0472">Membrane</keyword>
<accession>A0A4U7AQA4</accession>
<name>A0A4U7AQA4_9PEZI</name>
<evidence type="ECO:0000313" key="4">
    <source>
        <dbReference type="EMBL" id="TKX18526.1"/>
    </source>
</evidence>